<dbReference type="GO" id="GO:0006431">
    <property type="term" value="P:methionyl-tRNA aminoacylation"/>
    <property type="evidence" value="ECO:0007669"/>
    <property type="project" value="TreeGrafter"/>
</dbReference>
<protein>
    <submittedName>
        <fullName evidence="9">Methionyl-tRNA synthetase-related protein</fullName>
    </submittedName>
</protein>
<dbReference type="PROSITE" id="PS00178">
    <property type="entry name" value="AA_TRNA_LIGASE_I"/>
    <property type="match status" value="1"/>
</dbReference>
<feature type="domain" description="Methionyl/Leucyl tRNA synthetase" evidence="8">
    <location>
        <begin position="9"/>
        <end position="393"/>
    </location>
</feature>
<evidence type="ECO:0000256" key="5">
    <source>
        <dbReference type="ARBA" id="ARBA00023146"/>
    </source>
</evidence>
<proteinExistence type="inferred from homology"/>
<evidence type="ECO:0000259" key="8">
    <source>
        <dbReference type="Pfam" id="PF09334"/>
    </source>
</evidence>
<dbReference type="PANTHER" id="PTHR45765:SF1">
    <property type="entry name" value="METHIONINE--TRNA LIGASE, CYTOPLASMIC"/>
    <property type="match status" value="1"/>
</dbReference>
<dbReference type="PANTHER" id="PTHR45765">
    <property type="entry name" value="METHIONINE--TRNA LIGASE"/>
    <property type="match status" value="1"/>
</dbReference>
<dbReference type="EMBL" id="CM001889">
    <property type="protein sequence ID" value="EOY51487.1"/>
    <property type="molecule type" value="Genomic_DNA"/>
</dbReference>
<evidence type="ECO:0000256" key="7">
    <source>
        <dbReference type="RuleBase" id="RU363039"/>
    </source>
</evidence>
<dbReference type="InterPro" id="IPR014729">
    <property type="entry name" value="Rossmann-like_a/b/a_fold"/>
</dbReference>
<evidence type="ECO:0000313" key="10">
    <source>
        <dbReference type="Proteomes" id="UP000014062"/>
    </source>
</evidence>
<dbReference type="AlphaFoldDB" id="A0A7U9E0N9"/>
<keyword evidence="4 7" id="KW-0648">Protein biosynthesis</keyword>
<dbReference type="InterPro" id="IPR023458">
    <property type="entry name" value="Met-tRNA_ligase_1"/>
</dbReference>
<dbReference type="GO" id="GO:0005524">
    <property type="term" value="F:ATP binding"/>
    <property type="evidence" value="ECO:0007669"/>
    <property type="project" value="UniProtKB-KW"/>
</dbReference>
<name>A0A7U9E0N9_STRLI</name>
<dbReference type="Pfam" id="PF09334">
    <property type="entry name" value="tRNA-synt_1g"/>
    <property type="match status" value="1"/>
</dbReference>
<dbReference type="GO" id="GO:0004825">
    <property type="term" value="F:methionine-tRNA ligase activity"/>
    <property type="evidence" value="ECO:0007669"/>
    <property type="project" value="UniProtKB-EC"/>
</dbReference>
<reference evidence="10" key="1">
    <citation type="journal article" date="2013" name="Genome Biol. Evol.">
        <title>The genome sequence of Streptomyces lividans 66 reveals a novel tRNA-dependent peptide biosynthetic system within a metal-related genomic island.</title>
        <authorList>
            <person name="Cruz-Morales P."/>
            <person name="Vijgenboom E."/>
            <person name="Iruegas-Bocardo F."/>
            <person name="Girard G."/>
            <person name="Yanez-Guerra L.A."/>
            <person name="Ramos-Aboites H.E."/>
            <person name="Pernodet J.L."/>
            <person name="Anne J."/>
            <person name="van Wezel G.P."/>
            <person name="Barona-Gomez F."/>
        </authorList>
    </citation>
    <scope>NUCLEOTIDE SEQUENCE [LARGE SCALE GENOMIC DNA]</scope>
    <source>
        <strain evidence="10">1326</strain>
    </source>
</reference>
<dbReference type="InterPro" id="IPR029038">
    <property type="entry name" value="MetRS_Zn"/>
</dbReference>
<evidence type="ECO:0000256" key="6">
    <source>
        <dbReference type="ARBA" id="ARBA00047364"/>
    </source>
</evidence>
<evidence type="ECO:0000256" key="1">
    <source>
        <dbReference type="ARBA" id="ARBA00022598"/>
    </source>
</evidence>
<organism evidence="9 10">
    <name type="scientific">Streptomyces lividans 1326</name>
    <dbReference type="NCBI Taxonomy" id="1200984"/>
    <lineage>
        <taxon>Bacteria</taxon>
        <taxon>Bacillati</taxon>
        <taxon>Actinomycetota</taxon>
        <taxon>Actinomycetes</taxon>
        <taxon>Kitasatosporales</taxon>
        <taxon>Streptomycetaceae</taxon>
        <taxon>Streptomyces</taxon>
    </lineage>
</organism>
<dbReference type="SUPFAM" id="SSF52374">
    <property type="entry name" value="Nucleotidylyl transferase"/>
    <property type="match status" value="1"/>
</dbReference>
<dbReference type="RefSeq" id="WP_016327725.1">
    <property type="nucleotide sequence ID" value="NZ_CM001889.1"/>
</dbReference>
<evidence type="ECO:0000313" key="9">
    <source>
        <dbReference type="EMBL" id="EOY51487.1"/>
    </source>
</evidence>
<keyword evidence="2 7" id="KW-0547">Nucleotide-binding</keyword>
<dbReference type="InterPro" id="IPR015413">
    <property type="entry name" value="Methionyl/Leucyl_tRNA_Synth"/>
</dbReference>
<evidence type="ECO:0000256" key="4">
    <source>
        <dbReference type="ARBA" id="ARBA00022917"/>
    </source>
</evidence>
<comment type="catalytic activity">
    <reaction evidence="6">
        <text>tRNA(Met) + L-methionine + ATP = L-methionyl-tRNA(Met) + AMP + diphosphate</text>
        <dbReference type="Rhea" id="RHEA:13481"/>
        <dbReference type="Rhea" id="RHEA-COMP:9667"/>
        <dbReference type="Rhea" id="RHEA-COMP:9698"/>
        <dbReference type="ChEBI" id="CHEBI:30616"/>
        <dbReference type="ChEBI" id="CHEBI:33019"/>
        <dbReference type="ChEBI" id="CHEBI:57844"/>
        <dbReference type="ChEBI" id="CHEBI:78442"/>
        <dbReference type="ChEBI" id="CHEBI:78530"/>
        <dbReference type="ChEBI" id="CHEBI:456215"/>
        <dbReference type="EC" id="6.1.1.10"/>
    </reaction>
</comment>
<evidence type="ECO:0000256" key="3">
    <source>
        <dbReference type="ARBA" id="ARBA00022840"/>
    </source>
</evidence>
<evidence type="ECO:0000256" key="2">
    <source>
        <dbReference type="ARBA" id="ARBA00022741"/>
    </source>
</evidence>
<dbReference type="Proteomes" id="UP000014062">
    <property type="component" value="Chromosome"/>
</dbReference>
<sequence length="506" mass="55213">MTPAPRRFLVTATPPTTNGDLHVGHLSGPYLGADVFSRAQRMLGHTVLYASGGDDHQTYVVTTAERLGLDPVELAARCNREIVGTLELAGIDIDAFTSPDDAYRAEVREFFTGLHRAGRLKTRTWTFPYCGRTGRYLLEAFATGYCPECLVGTCGAICENCGHPNDVDSLLFPASTGAGPAATTQPRETEILVLPLEEYREQFTEFYRVRRATMRPHVLRFVDEMLSRPLPDFPVSYPADWGIPVGIDGFDGQVFNVWAEMLPGLRHMAEAARARRAPATPPGVWAADSGFELVQFLGYDNTFYFAFAHLGLTFAHGGLTEPAAIVTNEFYHLDGAKFSTSRRHLVWARDLVGKYGADNVRFHLALDNPEHQPANFTEADFLDTVRTRLHQPLQSIAAALAPHTGRPVTAGPRTEVLLDRYRDRMRRAYTLETFSMRQAAETTANLLALLAARAPDDPGLAAAGLRAAAEHAAPLVPGLAAAVEARYTAAAPGTVPDLAGLLPVTL</sequence>
<keyword evidence="5 7" id="KW-0030">Aminoacyl-tRNA synthetase</keyword>
<comment type="similarity">
    <text evidence="7">Belongs to the class-I aminoacyl-tRNA synthetase family.</text>
</comment>
<dbReference type="Gene3D" id="2.20.28.20">
    <property type="entry name" value="Methionyl-tRNA synthetase, Zn-domain"/>
    <property type="match status" value="1"/>
</dbReference>
<dbReference type="GO" id="GO:0005829">
    <property type="term" value="C:cytosol"/>
    <property type="evidence" value="ECO:0007669"/>
    <property type="project" value="TreeGrafter"/>
</dbReference>
<dbReference type="Gene3D" id="3.40.50.620">
    <property type="entry name" value="HUPs"/>
    <property type="match status" value="1"/>
</dbReference>
<gene>
    <name evidence="9" type="ORF">SLI_6781</name>
</gene>
<keyword evidence="1 7" id="KW-0436">Ligase</keyword>
<keyword evidence="3 7" id="KW-0067">ATP-binding</keyword>
<accession>A0A7U9E0N9</accession>
<dbReference type="InterPro" id="IPR001412">
    <property type="entry name" value="aa-tRNA-synth_I_CS"/>
</dbReference>